<organism evidence="1 2">
    <name type="scientific">Puccinia striiformis</name>
    <dbReference type="NCBI Taxonomy" id="27350"/>
    <lineage>
        <taxon>Eukaryota</taxon>
        <taxon>Fungi</taxon>
        <taxon>Dikarya</taxon>
        <taxon>Basidiomycota</taxon>
        <taxon>Pucciniomycotina</taxon>
        <taxon>Pucciniomycetes</taxon>
        <taxon>Pucciniales</taxon>
        <taxon>Pucciniaceae</taxon>
        <taxon>Puccinia</taxon>
    </lineage>
</organism>
<reference evidence="1" key="1">
    <citation type="submission" date="2017-12" db="EMBL/GenBank/DDBJ databases">
        <title>Gene loss provides genomic basis for host adaptation in cereal stripe rust fungi.</title>
        <authorList>
            <person name="Xia C."/>
        </authorList>
    </citation>
    <scope>NUCLEOTIDE SEQUENCE [LARGE SCALE GENOMIC DNA]</scope>
    <source>
        <strain evidence="1">93-210</strain>
    </source>
</reference>
<gene>
    <name evidence="1" type="ORF">PSTT_07545</name>
</gene>
<dbReference type="EMBL" id="PKSL01000064">
    <property type="protein sequence ID" value="POW08456.1"/>
    <property type="molecule type" value="Genomic_DNA"/>
</dbReference>
<accession>A0A2S4VFY7</accession>
<dbReference type="VEuPathDB" id="FungiDB:PSTT_07545"/>
<sequence length="133" mass="14628">MIGTVDGTRQLSAAFAVNGRPLADIILGHANSETRRILGHARSETRRPCPREILQEPTDPYFYSVVHALVKLDTPSIQVISFLNGIDTKSLQCSQFPTTHGNPHGMIINNKSRNLIIITSAYSKSGRRADSQT</sequence>
<evidence type="ECO:0000313" key="2">
    <source>
        <dbReference type="Proteomes" id="UP000239156"/>
    </source>
</evidence>
<dbReference type="Proteomes" id="UP000239156">
    <property type="component" value="Unassembled WGS sequence"/>
</dbReference>
<comment type="caution">
    <text evidence="1">The sequence shown here is derived from an EMBL/GenBank/DDBJ whole genome shotgun (WGS) entry which is preliminary data.</text>
</comment>
<dbReference type="VEuPathDB" id="FungiDB:PSHT_00205"/>
<proteinExistence type="predicted"/>
<keyword evidence="2" id="KW-1185">Reference proteome</keyword>
<name>A0A2S4VFY7_9BASI</name>
<protein>
    <submittedName>
        <fullName evidence="1">Uncharacterized protein</fullName>
    </submittedName>
</protein>
<evidence type="ECO:0000313" key="1">
    <source>
        <dbReference type="EMBL" id="POW08456.1"/>
    </source>
</evidence>